<dbReference type="PANTHER" id="PTHR34471">
    <property type="entry name" value="ARGININE REPRESSOR"/>
    <property type="match status" value="1"/>
</dbReference>
<dbReference type="GO" id="GO:0005737">
    <property type="term" value="C:cytoplasm"/>
    <property type="evidence" value="ECO:0007669"/>
    <property type="project" value="UniProtKB-SubCell"/>
</dbReference>
<dbReference type="InterPro" id="IPR020900">
    <property type="entry name" value="Arg_repress_DNA-bd"/>
</dbReference>
<dbReference type="Gene3D" id="1.10.10.10">
    <property type="entry name" value="Winged helix-like DNA-binding domain superfamily/Winged helix DNA-binding domain"/>
    <property type="match status" value="1"/>
</dbReference>
<evidence type="ECO:0000259" key="8">
    <source>
        <dbReference type="Pfam" id="PF02863"/>
    </source>
</evidence>
<evidence type="ECO:0000256" key="4">
    <source>
        <dbReference type="ARBA" id="ARBA00023015"/>
    </source>
</evidence>
<dbReference type="InterPro" id="IPR036390">
    <property type="entry name" value="WH_DNA-bd_sf"/>
</dbReference>
<dbReference type="InterPro" id="IPR001669">
    <property type="entry name" value="Arg_repress"/>
</dbReference>
<dbReference type="GO" id="GO:0051259">
    <property type="term" value="P:protein complex oligomerization"/>
    <property type="evidence" value="ECO:0007669"/>
    <property type="project" value="InterPro"/>
</dbReference>
<dbReference type="InterPro" id="IPR020899">
    <property type="entry name" value="Arg_repress_C"/>
</dbReference>
<dbReference type="GO" id="GO:0034618">
    <property type="term" value="F:arginine binding"/>
    <property type="evidence" value="ECO:0007669"/>
    <property type="project" value="InterPro"/>
</dbReference>
<dbReference type="HAMAP" id="MF_00173">
    <property type="entry name" value="Arg_repressor"/>
    <property type="match status" value="1"/>
</dbReference>
<dbReference type="SUPFAM" id="SSF46785">
    <property type="entry name" value="Winged helix' DNA-binding domain"/>
    <property type="match status" value="1"/>
</dbReference>
<dbReference type="PANTHER" id="PTHR34471:SF1">
    <property type="entry name" value="ARGININE REPRESSOR"/>
    <property type="match status" value="1"/>
</dbReference>
<evidence type="ECO:0000313" key="9">
    <source>
        <dbReference type="EMBL" id="VAX28487.1"/>
    </source>
</evidence>
<protein>
    <submittedName>
        <fullName evidence="9">Arginine pathway regulatory protein ArgR, repressor of arg regulon</fullName>
    </submittedName>
</protein>
<dbReference type="GO" id="GO:0003677">
    <property type="term" value="F:DNA binding"/>
    <property type="evidence" value="ECO:0007669"/>
    <property type="project" value="UniProtKB-KW"/>
</dbReference>
<evidence type="ECO:0000256" key="1">
    <source>
        <dbReference type="ARBA" id="ARBA00004496"/>
    </source>
</evidence>
<proteinExistence type="inferred from homology"/>
<dbReference type="Pfam" id="PF01316">
    <property type="entry name" value="Arg_repressor"/>
    <property type="match status" value="1"/>
</dbReference>
<dbReference type="Gene3D" id="3.30.1360.40">
    <property type="match status" value="1"/>
</dbReference>
<dbReference type="PRINTS" id="PR01467">
    <property type="entry name" value="ARGREPRESSOR"/>
</dbReference>
<feature type="domain" description="Arginine repressor DNA-binding" evidence="7">
    <location>
        <begin position="4"/>
        <end position="63"/>
    </location>
</feature>
<keyword evidence="6" id="KW-0804">Transcription</keyword>
<dbReference type="GO" id="GO:0006525">
    <property type="term" value="P:arginine metabolic process"/>
    <property type="evidence" value="ECO:0007669"/>
    <property type="project" value="InterPro"/>
</dbReference>
<gene>
    <name evidence="9" type="ORF">MNBD_IGNAVI01-2429</name>
</gene>
<keyword evidence="4" id="KW-0805">Transcription regulation</keyword>
<dbReference type="InterPro" id="IPR036251">
    <property type="entry name" value="Arg_repress_C_sf"/>
</dbReference>
<evidence type="ECO:0000256" key="5">
    <source>
        <dbReference type="ARBA" id="ARBA00023125"/>
    </source>
</evidence>
<dbReference type="SUPFAM" id="SSF55252">
    <property type="entry name" value="C-terminal domain of arginine repressor"/>
    <property type="match status" value="1"/>
</dbReference>
<keyword evidence="3" id="KW-0963">Cytoplasm</keyword>
<dbReference type="EMBL" id="UOGD01000417">
    <property type="protein sequence ID" value="VAX28487.1"/>
    <property type="molecule type" value="Genomic_DNA"/>
</dbReference>
<evidence type="ECO:0000256" key="2">
    <source>
        <dbReference type="ARBA" id="ARBA00008316"/>
    </source>
</evidence>
<dbReference type="InterPro" id="IPR036388">
    <property type="entry name" value="WH-like_DNA-bd_sf"/>
</dbReference>
<reference evidence="9" key="1">
    <citation type="submission" date="2018-06" db="EMBL/GenBank/DDBJ databases">
        <authorList>
            <person name="Zhirakovskaya E."/>
        </authorList>
    </citation>
    <scope>NUCLEOTIDE SEQUENCE</scope>
</reference>
<evidence type="ECO:0000259" key="7">
    <source>
        <dbReference type="Pfam" id="PF01316"/>
    </source>
</evidence>
<evidence type="ECO:0000256" key="3">
    <source>
        <dbReference type="ARBA" id="ARBA00022490"/>
    </source>
</evidence>
<keyword evidence="5" id="KW-0238">DNA-binding</keyword>
<accession>A0A3B1DIN7</accession>
<dbReference type="GO" id="GO:0003700">
    <property type="term" value="F:DNA-binding transcription factor activity"/>
    <property type="evidence" value="ECO:0007669"/>
    <property type="project" value="InterPro"/>
</dbReference>
<name>A0A3B1DIN7_9ZZZZ</name>
<comment type="subcellular location">
    <subcellularLocation>
        <location evidence="1">Cytoplasm</location>
    </subcellularLocation>
</comment>
<organism evidence="9">
    <name type="scientific">hydrothermal vent metagenome</name>
    <dbReference type="NCBI Taxonomy" id="652676"/>
    <lineage>
        <taxon>unclassified sequences</taxon>
        <taxon>metagenomes</taxon>
        <taxon>ecological metagenomes</taxon>
    </lineage>
</organism>
<sequence>MSAKAKRQSLIKELLNTKIISSQEELARLLAKKDIQATQATLSRDFAELGVVRVVTENGIRYIFNSDEAGKQISKLISYEIISIESNESLIVLRTLAGRAQGVAHYIDRLNKQEILGTVGGDDTVLIIPDRTKNIPSIIRLIKNLMIRYQY</sequence>
<dbReference type="AlphaFoldDB" id="A0A3B1DIN7"/>
<comment type="similarity">
    <text evidence="2">Belongs to the ArgR family.</text>
</comment>
<evidence type="ECO:0000256" key="6">
    <source>
        <dbReference type="ARBA" id="ARBA00023163"/>
    </source>
</evidence>
<feature type="domain" description="Arginine repressor C-terminal" evidence="8">
    <location>
        <begin position="80"/>
        <end position="143"/>
    </location>
</feature>
<dbReference type="Pfam" id="PF02863">
    <property type="entry name" value="Arg_repressor_C"/>
    <property type="match status" value="1"/>
</dbReference>